<accession>A0A194X107</accession>
<protein>
    <submittedName>
        <fullName evidence="2">Uncharacterized protein</fullName>
    </submittedName>
</protein>
<feature type="transmembrane region" description="Helical" evidence="1">
    <location>
        <begin position="21"/>
        <end position="43"/>
    </location>
</feature>
<dbReference type="Proteomes" id="UP000070700">
    <property type="component" value="Unassembled WGS sequence"/>
</dbReference>
<dbReference type="EMBL" id="KQ947421">
    <property type="protein sequence ID" value="KUJ13875.1"/>
    <property type="molecule type" value="Genomic_DNA"/>
</dbReference>
<feature type="transmembrane region" description="Helical" evidence="1">
    <location>
        <begin position="101"/>
        <end position="123"/>
    </location>
</feature>
<gene>
    <name evidence="2" type="ORF">LY89DRAFT_672147</name>
</gene>
<sequence>MRSHHAHAPWRKSVLIPFWSIQLLVGLLDLALLGLAVGVIVNWDNNDGYCADGIDCNFNEVSTGAKIIVPIWMAMLLICLVLTIAEIILLARHKLKPKTFVIFNTIKSTIWTVLFVLDIVSFVDNNSRTVSFVGLIIEAVLWLCFIIPLIYGSVIYHRTRRDGYSSVIDPNANPSNVDGVPEYPAIQTPYTGYSAKAYAAPDIEAQPGSERRASYNHERDTRFEAFRSSSYGNESYLPYAQEVHGDIGYRGTVPTGGLSSGRGSPEIPQVYVQHHDGETFEMESNSRRDLR</sequence>
<dbReference type="GeneID" id="28822990"/>
<dbReference type="AlphaFoldDB" id="A0A194X107"/>
<feature type="transmembrane region" description="Helical" evidence="1">
    <location>
        <begin position="129"/>
        <end position="151"/>
    </location>
</feature>
<feature type="transmembrane region" description="Helical" evidence="1">
    <location>
        <begin position="67"/>
        <end position="89"/>
    </location>
</feature>
<evidence type="ECO:0000256" key="1">
    <source>
        <dbReference type="SAM" id="Phobius"/>
    </source>
</evidence>
<keyword evidence="1" id="KW-1133">Transmembrane helix</keyword>
<evidence type="ECO:0000313" key="2">
    <source>
        <dbReference type="EMBL" id="KUJ13875.1"/>
    </source>
</evidence>
<organism evidence="2 3">
    <name type="scientific">Mollisia scopiformis</name>
    <name type="common">Conifer needle endophyte fungus</name>
    <name type="synonym">Phialocephala scopiformis</name>
    <dbReference type="NCBI Taxonomy" id="149040"/>
    <lineage>
        <taxon>Eukaryota</taxon>
        <taxon>Fungi</taxon>
        <taxon>Dikarya</taxon>
        <taxon>Ascomycota</taxon>
        <taxon>Pezizomycotina</taxon>
        <taxon>Leotiomycetes</taxon>
        <taxon>Helotiales</taxon>
        <taxon>Mollisiaceae</taxon>
        <taxon>Mollisia</taxon>
    </lineage>
</organism>
<evidence type="ECO:0000313" key="3">
    <source>
        <dbReference type="Proteomes" id="UP000070700"/>
    </source>
</evidence>
<dbReference type="InParanoid" id="A0A194X107"/>
<keyword evidence="1" id="KW-0812">Transmembrane</keyword>
<dbReference type="KEGG" id="psco:LY89DRAFT_672147"/>
<dbReference type="OrthoDB" id="5211263at2759"/>
<name>A0A194X107_MOLSC</name>
<keyword evidence="3" id="KW-1185">Reference proteome</keyword>
<proteinExistence type="predicted"/>
<reference evidence="2 3" key="1">
    <citation type="submission" date="2015-10" db="EMBL/GenBank/DDBJ databases">
        <title>Full genome of DAOMC 229536 Phialocephala scopiformis, a fungal endophyte of spruce producing the potent anti-insectan compound rugulosin.</title>
        <authorList>
            <consortium name="DOE Joint Genome Institute"/>
            <person name="Walker A.K."/>
            <person name="Frasz S.L."/>
            <person name="Seifert K.A."/>
            <person name="Miller J.D."/>
            <person name="Mondo S.J."/>
            <person name="Labutti K."/>
            <person name="Lipzen A."/>
            <person name="Dockter R."/>
            <person name="Kennedy M."/>
            <person name="Grigoriev I.V."/>
            <person name="Spatafora J.W."/>
        </authorList>
    </citation>
    <scope>NUCLEOTIDE SEQUENCE [LARGE SCALE GENOMIC DNA]</scope>
    <source>
        <strain evidence="2 3">CBS 120377</strain>
    </source>
</reference>
<keyword evidence="1" id="KW-0472">Membrane</keyword>
<dbReference type="RefSeq" id="XP_018068230.1">
    <property type="nucleotide sequence ID" value="XM_018213264.1"/>
</dbReference>